<accession>A0ACC6SU42</accession>
<organism evidence="1 2">
    <name type="scientific">Mesorhizobium australicum</name>
    <dbReference type="NCBI Taxonomy" id="536018"/>
    <lineage>
        <taxon>Bacteria</taxon>
        <taxon>Pseudomonadati</taxon>
        <taxon>Pseudomonadota</taxon>
        <taxon>Alphaproteobacteria</taxon>
        <taxon>Hyphomicrobiales</taxon>
        <taxon>Phyllobacteriaceae</taxon>
        <taxon>Mesorhizobium</taxon>
    </lineage>
</organism>
<reference evidence="1 2" key="1">
    <citation type="journal article" date="2024" name="Proc. Natl. Acad. Sci. U.S.A.">
        <title>The evolutionary genomics of adaptation to stress in wild rhizobium bacteria.</title>
        <authorList>
            <person name="Kehlet-Delgado H."/>
            <person name="Montoya A.P."/>
            <person name="Jensen K.T."/>
            <person name="Wendlandt C.E."/>
            <person name="Dexheimer C."/>
            <person name="Roberts M."/>
            <person name="Torres Martinez L."/>
            <person name="Friesen M.L."/>
            <person name="Griffitts J.S."/>
            <person name="Porter S.S."/>
        </authorList>
    </citation>
    <scope>NUCLEOTIDE SEQUENCE [LARGE SCALE GENOMIC DNA]</scope>
    <source>
        <strain evidence="1 2">M0468</strain>
    </source>
</reference>
<dbReference type="EMBL" id="JAMYRI010000001">
    <property type="protein sequence ID" value="MER9282590.1"/>
    <property type="molecule type" value="Genomic_DNA"/>
</dbReference>
<keyword evidence="2" id="KW-1185">Reference proteome</keyword>
<dbReference type="EC" id="4.1.2.40" evidence="1"/>
<protein>
    <submittedName>
        <fullName evidence="1">D-tagatose-bisphosphate aldolase, class II, non-catalytic subunit</fullName>
        <ecNumber evidence="1">4.1.2.40</ecNumber>
    </submittedName>
</protein>
<keyword evidence="1" id="KW-0456">Lyase</keyword>
<evidence type="ECO:0000313" key="2">
    <source>
        <dbReference type="Proteomes" id="UP001480082"/>
    </source>
</evidence>
<proteinExistence type="predicted"/>
<comment type="caution">
    <text evidence="1">The sequence shown here is derived from an EMBL/GenBank/DDBJ whole genome shotgun (WGS) entry which is preliminary data.</text>
</comment>
<name>A0ACC6SU42_9HYPH</name>
<evidence type="ECO:0000313" key="1">
    <source>
        <dbReference type="EMBL" id="MER9282590.1"/>
    </source>
</evidence>
<gene>
    <name evidence="1" type="ORF">NKI81_01240</name>
</gene>
<dbReference type="Proteomes" id="UP001480082">
    <property type="component" value="Unassembled WGS sequence"/>
</dbReference>
<sequence>MSQATGRLASIATRRAAGERCGIASICSAHPLVVEAALRHGKTRGADVLIEATCNQVNHEGGYTGMTPGEFRRFVETIAGKAGFPLDRLVLGGDHLGPNPWKHLPAPEAMEKAARMVDAYAEAGFTKIHLDASMGCAGEGAAPPDATIAARAAELAEVAEAAVERTGGTRPVYVIGTEVPVPGGAQEAMDHLAVTTPEAAGETVRIHRDAFSRRRLDQAFSRAIGVVVQPGVEFGNAEVIGYRPERARALAGTLRDLPQFVFEAHSTDYQPSAALSALVDDGFAILKVGPWLTFALREALYGLGHIADILVPDPSRESLPAAMERVMLAAPGNWKCYYHGSEAEQRIERHFSYSDRIRYYWPASAARQAVNALMQALGERDIPSPLISQYLGRLDSAVASGSVTPKARELLIAGVTDVLDIYASATG</sequence>